<keyword evidence="1" id="KW-0812">Transmembrane</keyword>
<accession>A0ABY7TIT9</accession>
<evidence type="ECO:0000313" key="3">
    <source>
        <dbReference type="Proteomes" id="UP001220395"/>
    </source>
</evidence>
<keyword evidence="1" id="KW-0472">Membrane</keyword>
<dbReference type="EMBL" id="CP117411">
    <property type="protein sequence ID" value="WCT72239.1"/>
    <property type="molecule type" value="Genomic_DNA"/>
</dbReference>
<sequence length="129" mass="14308">MRRWRQRAHRKVRGLSVTLWTLIVPPTTWAGHFLFSYLWAALMCAKVGEFARFPTLFAVGTVVALVIILAAGRIAQIQAHMEGDAAPHDSGTEIDRLRFLAMATLLLAGLSFIGVIFTALPVLFLTDCR</sequence>
<dbReference type="Proteomes" id="UP001220395">
    <property type="component" value="Chromosome"/>
</dbReference>
<evidence type="ECO:0000256" key="1">
    <source>
        <dbReference type="SAM" id="Phobius"/>
    </source>
</evidence>
<dbReference type="RefSeq" id="WP_273686195.1">
    <property type="nucleotide sequence ID" value="NZ_CP117411.1"/>
</dbReference>
<gene>
    <name evidence="2" type="ORF">PQ455_11360</name>
</gene>
<keyword evidence="3" id="KW-1185">Reference proteome</keyword>
<evidence type="ECO:0000313" key="2">
    <source>
        <dbReference type="EMBL" id="WCT72239.1"/>
    </source>
</evidence>
<organism evidence="2 3">
    <name type="scientific">Sphingomonas naphthae</name>
    <dbReference type="NCBI Taxonomy" id="1813468"/>
    <lineage>
        <taxon>Bacteria</taxon>
        <taxon>Pseudomonadati</taxon>
        <taxon>Pseudomonadota</taxon>
        <taxon>Alphaproteobacteria</taxon>
        <taxon>Sphingomonadales</taxon>
        <taxon>Sphingomonadaceae</taxon>
        <taxon>Sphingomonas</taxon>
    </lineage>
</organism>
<protein>
    <submittedName>
        <fullName evidence="2">Uncharacterized protein</fullName>
    </submittedName>
</protein>
<reference evidence="2 3" key="1">
    <citation type="submission" date="2023-02" db="EMBL/GenBank/DDBJ databases">
        <title>Genome sequence of Sphingomonas naphthae.</title>
        <authorList>
            <person name="Kim S."/>
            <person name="Heo J."/>
            <person name="Kwon S.-W."/>
        </authorList>
    </citation>
    <scope>NUCLEOTIDE SEQUENCE [LARGE SCALE GENOMIC DNA]</scope>
    <source>
        <strain evidence="2 3">KACC 18716</strain>
    </source>
</reference>
<feature type="transmembrane region" description="Helical" evidence="1">
    <location>
        <begin position="54"/>
        <end position="72"/>
    </location>
</feature>
<name>A0ABY7TIT9_9SPHN</name>
<keyword evidence="1" id="KW-1133">Transmembrane helix</keyword>
<proteinExistence type="predicted"/>
<feature type="transmembrane region" description="Helical" evidence="1">
    <location>
        <begin position="99"/>
        <end position="124"/>
    </location>
</feature>